<keyword evidence="2" id="KW-1185">Reference proteome</keyword>
<evidence type="ECO:0000313" key="1">
    <source>
        <dbReference type="EMBL" id="KAE9530086.1"/>
    </source>
</evidence>
<dbReference type="AlphaFoldDB" id="A0A6G0TDZ7"/>
<gene>
    <name evidence="1" type="ORF">AGLY_011548</name>
</gene>
<evidence type="ECO:0008006" key="3">
    <source>
        <dbReference type="Google" id="ProtNLM"/>
    </source>
</evidence>
<protein>
    <recommendedName>
        <fullName evidence="3">DUF4218 domain-containing protein</fullName>
    </recommendedName>
</protein>
<comment type="caution">
    <text evidence="1">The sequence shown here is derived from an EMBL/GenBank/DDBJ whole genome shotgun (WGS) entry which is preliminary data.</text>
</comment>
<dbReference type="PANTHER" id="PTHR33053">
    <property type="entry name" value="PROTEIN, PUTATIVE-RELATED"/>
    <property type="match status" value="1"/>
</dbReference>
<accession>A0A6G0TDZ7</accession>
<dbReference type="OrthoDB" id="8067290at2759"/>
<reference evidence="1 2" key="1">
    <citation type="submission" date="2019-08" db="EMBL/GenBank/DDBJ databases">
        <title>The genome of the soybean aphid Biotype 1, its phylome, world population structure and adaptation to the North American continent.</title>
        <authorList>
            <person name="Giordano R."/>
            <person name="Donthu R.K."/>
            <person name="Hernandez A.G."/>
            <person name="Wright C.L."/>
            <person name="Zimin A.V."/>
        </authorList>
    </citation>
    <scope>NUCLEOTIDE SEQUENCE [LARGE SCALE GENOMIC DNA]</scope>
    <source>
        <tissue evidence="1">Whole aphids</tissue>
    </source>
</reference>
<dbReference type="EMBL" id="VYZN01000043">
    <property type="protein sequence ID" value="KAE9530086.1"/>
    <property type="molecule type" value="Genomic_DNA"/>
</dbReference>
<sequence>MTYPGLDSPLRTDESFRNQTDDDYHKGISPLVCLPINITDIVVLDYMHNVCLGVVKWLIEIWVKGNKQFRLVKEKKDKINNELKNLRPYVPSELCRLPRPLDDIEYYKATELRTFLLYTGQIVLKGNLKKKLYFHFLLLVFAIRILICAETCYKYNELASQYLKKFVNYYANIYGYHLITYNVHSLVHLPMYVLKHGKLDNFNCFRYENYLQDLKKSIKSIKYPLQEIRGVSRNLPPSAKSAPLSVTLLRRKNLHMRFLMSISEFTTLPLSSFKIGVYIIDTTKMSELFCDVKQFSIDFFFEPYRNINLLSLLKEKLHSKYLCQKNFSPDDFMNQNKKKLKPTAVPYEYHSEKQPSTSAGNLSSVEIAEPDKLTLSTPTKTYVKSRSDAVELVFLSPSSITSTPQKNKISRLIDMPSLSLKIKINYEIDNDSPRKIKLKQSIKQKSKIIRNKNSHISKLKMSVSKIKTHNSIKNVIHTHRFPSCNSRALVTMQFKNKRQPWTKEEKNLSLNIFYKSTTTYKFLKLQKISAFDNSTMDWAV</sequence>
<name>A0A6G0TDZ7_APHGL</name>
<evidence type="ECO:0000313" key="2">
    <source>
        <dbReference type="Proteomes" id="UP000475862"/>
    </source>
</evidence>
<dbReference type="Proteomes" id="UP000475862">
    <property type="component" value="Unassembled WGS sequence"/>
</dbReference>
<proteinExistence type="predicted"/>
<organism evidence="1 2">
    <name type="scientific">Aphis glycines</name>
    <name type="common">Soybean aphid</name>
    <dbReference type="NCBI Taxonomy" id="307491"/>
    <lineage>
        <taxon>Eukaryota</taxon>
        <taxon>Metazoa</taxon>
        <taxon>Ecdysozoa</taxon>
        <taxon>Arthropoda</taxon>
        <taxon>Hexapoda</taxon>
        <taxon>Insecta</taxon>
        <taxon>Pterygota</taxon>
        <taxon>Neoptera</taxon>
        <taxon>Paraneoptera</taxon>
        <taxon>Hemiptera</taxon>
        <taxon>Sternorrhyncha</taxon>
        <taxon>Aphidomorpha</taxon>
        <taxon>Aphidoidea</taxon>
        <taxon>Aphididae</taxon>
        <taxon>Aphidini</taxon>
        <taxon>Aphis</taxon>
        <taxon>Aphis</taxon>
    </lineage>
</organism>